<dbReference type="Proteomes" id="UP000655588">
    <property type="component" value="Unassembled WGS sequence"/>
</dbReference>
<keyword evidence="3" id="KW-1185">Reference proteome</keyword>
<evidence type="ECO:0000313" key="2">
    <source>
        <dbReference type="EMBL" id="KAF3423312.1"/>
    </source>
</evidence>
<comment type="caution">
    <text evidence="2">The sequence shown here is derived from an EMBL/GenBank/DDBJ whole genome shotgun (WGS) entry which is preliminary data.</text>
</comment>
<dbReference type="PANTHER" id="PTHR22896">
    <property type="entry name" value="CDK5 AND ABL1 ENZYME SUBSTRATE 1"/>
    <property type="match status" value="1"/>
</dbReference>
<dbReference type="PANTHER" id="PTHR22896:SF0">
    <property type="entry name" value="CYCLIN N-TERMINAL DOMAIN-CONTAINING PROTEIN"/>
    <property type="match status" value="1"/>
</dbReference>
<feature type="compositionally biased region" description="Low complexity" evidence="1">
    <location>
        <begin position="192"/>
        <end position="211"/>
    </location>
</feature>
<sequence length="267" mass="29459">MAAALKKNHSRRRLAALTFLSNISLDGSHRDTKLAVLSRNGAAHARTLSDSQAHQVDVRQANLTVSTEEVLDDCTEEHLISSSAKQTSSPQLVPKSGEHNSFSSNSDGLLTPAKAAVAVFLEQERNYPQLSTGFHSSFRERTNTTGSEYSLPERRVGSLQYKKRITHQTSTLSEDIKHQYNSSNESIGSLRSKPQSSKSKSKVSNNVQSGSANSGIIPEVTRELRLMQKPVNGYKFGDDRLVLVSNKRVPFLVFSALPYNKGQRSSW</sequence>
<gene>
    <name evidence="2" type="ORF">E2986_10731</name>
</gene>
<organism evidence="2 3">
    <name type="scientific">Frieseomelitta varia</name>
    <dbReference type="NCBI Taxonomy" id="561572"/>
    <lineage>
        <taxon>Eukaryota</taxon>
        <taxon>Metazoa</taxon>
        <taxon>Ecdysozoa</taxon>
        <taxon>Arthropoda</taxon>
        <taxon>Hexapoda</taxon>
        <taxon>Insecta</taxon>
        <taxon>Pterygota</taxon>
        <taxon>Neoptera</taxon>
        <taxon>Endopterygota</taxon>
        <taxon>Hymenoptera</taxon>
        <taxon>Apocrita</taxon>
        <taxon>Aculeata</taxon>
        <taxon>Apoidea</taxon>
        <taxon>Anthophila</taxon>
        <taxon>Apidae</taxon>
        <taxon>Frieseomelitta</taxon>
    </lineage>
</organism>
<feature type="region of interest" description="Disordered" evidence="1">
    <location>
        <begin position="133"/>
        <end position="155"/>
    </location>
</feature>
<dbReference type="AlphaFoldDB" id="A0A833W473"/>
<reference evidence="2" key="1">
    <citation type="submission" date="2019-11" db="EMBL/GenBank/DDBJ databases">
        <title>The nuclear and mitochondrial genomes of Frieseomelitta varia - a highly eusocial stingless bee (Meliponini) with a permanently sterile worker caste.</title>
        <authorList>
            <person name="Freitas F.C.P."/>
            <person name="Lourenco A.P."/>
            <person name="Nunes F.M.F."/>
            <person name="Paschoal A.R."/>
            <person name="Abreu F.C.P."/>
            <person name="Barbin F.O."/>
            <person name="Bataglia L."/>
            <person name="Cardoso-Junior C.A.M."/>
            <person name="Cervoni M.S."/>
            <person name="Silva S.R."/>
            <person name="Dalarmi F."/>
            <person name="Del Lama M.A."/>
            <person name="Depintor T.S."/>
            <person name="Ferreira K.M."/>
            <person name="Goria P.S."/>
            <person name="Jaskot M.C."/>
            <person name="Lago D.C."/>
            <person name="Luna-Lucena D."/>
            <person name="Moda L.M."/>
            <person name="Nascimento L."/>
            <person name="Pedrino M."/>
            <person name="Rabico F.O."/>
            <person name="Sanches F.C."/>
            <person name="Santos D.E."/>
            <person name="Santos C.G."/>
            <person name="Vieira J."/>
            <person name="Lopes T.F."/>
            <person name="Barchuk A.R."/>
            <person name="Hartfelder K."/>
            <person name="Simoes Z.L.P."/>
            <person name="Bitondi M.M.G."/>
            <person name="Pinheiro D.G."/>
        </authorList>
    </citation>
    <scope>NUCLEOTIDE SEQUENCE</scope>
    <source>
        <strain evidence="2">USP_RPSP 00005682</strain>
        <tissue evidence="2">Whole individual</tissue>
    </source>
</reference>
<feature type="compositionally biased region" description="Polar residues" evidence="1">
    <location>
        <begin position="180"/>
        <end position="189"/>
    </location>
</feature>
<accession>A0A833W473</accession>
<feature type="region of interest" description="Disordered" evidence="1">
    <location>
        <begin position="180"/>
        <end position="214"/>
    </location>
</feature>
<feature type="region of interest" description="Disordered" evidence="1">
    <location>
        <begin position="79"/>
        <end position="108"/>
    </location>
</feature>
<proteinExistence type="predicted"/>
<evidence type="ECO:0000256" key="1">
    <source>
        <dbReference type="SAM" id="MobiDB-lite"/>
    </source>
</evidence>
<dbReference type="GO" id="GO:0051726">
    <property type="term" value="P:regulation of cell cycle"/>
    <property type="evidence" value="ECO:0007669"/>
    <property type="project" value="InterPro"/>
</dbReference>
<protein>
    <submittedName>
        <fullName evidence="2">Uncharacterized protein</fullName>
    </submittedName>
</protein>
<feature type="compositionally biased region" description="Polar residues" evidence="1">
    <location>
        <begin position="99"/>
        <end position="108"/>
    </location>
</feature>
<dbReference type="EMBL" id="WNWW01000576">
    <property type="protein sequence ID" value="KAF3423312.1"/>
    <property type="molecule type" value="Genomic_DNA"/>
</dbReference>
<evidence type="ECO:0000313" key="3">
    <source>
        <dbReference type="Proteomes" id="UP000655588"/>
    </source>
</evidence>
<name>A0A833W473_9HYME</name>
<dbReference type="InterPro" id="IPR012388">
    <property type="entry name" value="CABLES1/2"/>
</dbReference>
<feature type="compositionally biased region" description="Polar residues" evidence="1">
    <location>
        <begin position="80"/>
        <end position="91"/>
    </location>
</feature>